<keyword evidence="1" id="KW-1133">Transmembrane helix</keyword>
<accession>A0A9I9ELN5</accession>
<evidence type="ECO:0000256" key="1">
    <source>
        <dbReference type="SAM" id="Phobius"/>
    </source>
</evidence>
<organism evidence="2">
    <name type="scientific">Cucumis melo</name>
    <name type="common">Muskmelon</name>
    <dbReference type="NCBI Taxonomy" id="3656"/>
    <lineage>
        <taxon>Eukaryota</taxon>
        <taxon>Viridiplantae</taxon>
        <taxon>Streptophyta</taxon>
        <taxon>Embryophyta</taxon>
        <taxon>Tracheophyta</taxon>
        <taxon>Spermatophyta</taxon>
        <taxon>Magnoliopsida</taxon>
        <taxon>eudicotyledons</taxon>
        <taxon>Gunneridae</taxon>
        <taxon>Pentapetalae</taxon>
        <taxon>rosids</taxon>
        <taxon>fabids</taxon>
        <taxon>Cucurbitales</taxon>
        <taxon>Cucurbitaceae</taxon>
        <taxon>Benincaseae</taxon>
        <taxon>Cucumis</taxon>
    </lineage>
</organism>
<protein>
    <recommendedName>
        <fullName evidence="3">Serine/threonine-protein phosphatase 7 long form-like protein</fullName>
    </recommendedName>
</protein>
<dbReference type="EnsemblPlants" id="MELO3C035094.2.1">
    <property type="protein sequence ID" value="MELO3C035094.2.1"/>
    <property type="gene ID" value="MELO3C035094.2"/>
</dbReference>
<keyword evidence="1" id="KW-0812">Transmembrane</keyword>
<proteinExistence type="predicted"/>
<dbReference type="AlphaFoldDB" id="A0A9I9ELN5"/>
<keyword evidence="1" id="KW-0472">Membrane</keyword>
<feature type="transmembrane region" description="Helical" evidence="1">
    <location>
        <begin position="12"/>
        <end position="35"/>
    </location>
</feature>
<evidence type="ECO:0008006" key="3">
    <source>
        <dbReference type="Google" id="ProtNLM"/>
    </source>
</evidence>
<sequence length="110" mass="12926">MHYLYSRRTQQTYLSSTCIFFFFKTLILGCIIGFYDNDPGPLHRTLQHSDGQPLSFRWSGVQAASEQSGNMLLIYRWTFDRLSRFQINWTPYTLDIMASLFVRCHSSQVV</sequence>
<reference evidence="2" key="1">
    <citation type="submission" date="2023-03" db="UniProtKB">
        <authorList>
            <consortium name="EnsemblPlants"/>
        </authorList>
    </citation>
    <scope>IDENTIFICATION</scope>
</reference>
<dbReference type="Gramene" id="MELO3C035094.2.1">
    <property type="protein sequence ID" value="MELO3C035094.2.1"/>
    <property type="gene ID" value="MELO3C035094.2"/>
</dbReference>
<evidence type="ECO:0000313" key="2">
    <source>
        <dbReference type="EnsemblPlants" id="MELO3C035094.2.1"/>
    </source>
</evidence>
<name>A0A9I9ELN5_CUCME</name>